<dbReference type="GO" id="GO:0016757">
    <property type="term" value="F:glycosyltransferase activity"/>
    <property type="evidence" value="ECO:0007669"/>
    <property type="project" value="InterPro"/>
</dbReference>
<keyword evidence="4" id="KW-1185">Reference proteome</keyword>
<dbReference type="Gene3D" id="3.40.50.2000">
    <property type="entry name" value="Glycogen Phosphorylase B"/>
    <property type="match status" value="2"/>
</dbReference>
<gene>
    <name evidence="3" type="ORF">D0544_05685</name>
</gene>
<dbReference type="EMBL" id="QWEZ01000001">
    <property type="protein sequence ID" value="RRJ84595.1"/>
    <property type="molecule type" value="Genomic_DNA"/>
</dbReference>
<protein>
    <submittedName>
        <fullName evidence="3">Glycosyltransferase family 4 protein</fullName>
    </submittedName>
</protein>
<dbReference type="GO" id="GO:1901135">
    <property type="term" value="P:carbohydrate derivative metabolic process"/>
    <property type="evidence" value="ECO:0007669"/>
    <property type="project" value="UniProtKB-ARBA"/>
</dbReference>
<dbReference type="PANTHER" id="PTHR12526:SF636">
    <property type="entry name" value="BLL3647 PROTEIN"/>
    <property type="match status" value="1"/>
</dbReference>
<organism evidence="3 4">
    <name type="scientific">Aestuariirhabdus litorea</name>
    <dbReference type="NCBI Taxonomy" id="2528527"/>
    <lineage>
        <taxon>Bacteria</taxon>
        <taxon>Pseudomonadati</taxon>
        <taxon>Pseudomonadota</taxon>
        <taxon>Gammaproteobacteria</taxon>
        <taxon>Oceanospirillales</taxon>
        <taxon>Aestuariirhabdaceae</taxon>
        <taxon>Aestuariirhabdus</taxon>
    </lineage>
</organism>
<dbReference type="Proteomes" id="UP000280792">
    <property type="component" value="Unassembled WGS sequence"/>
</dbReference>
<evidence type="ECO:0000313" key="4">
    <source>
        <dbReference type="Proteomes" id="UP000280792"/>
    </source>
</evidence>
<comment type="caution">
    <text evidence="3">The sequence shown here is derived from an EMBL/GenBank/DDBJ whole genome shotgun (WGS) entry which is preliminary data.</text>
</comment>
<dbReference type="PANTHER" id="PTHR12526">
    <property type="entry name" value="GLYCOSYLTRANSFERASE"/>
    <property type="match status" value="1"/>
</dbReference>
<dbReference type="InterPro" id="IPR028098">
    <property type="entry name" value="Glyco_trans_4-like_N"/>
</dbReference>
<accession>A0A3P3VPF5</accession>
<reference evidence="3 4" key="2">
    <citation type="submission" date="2018-12" db="EMBL/GenBank/DDBJ databases">
        <title>Simiduia agarivorans gen. nov., sp. nov., a marine, agarolytic bacterium isolated from shallow coastal water from Keelung, Taiwan.</title>
        <authorList>
            <person name="Shieh W.Y."/>
        </authorList>
    </citation>
    <scope>NUCLEOTIDE SEQUENCE [LARGE SCALE GENOMIC DNA]</scope>
    <source>
        <strain evidence="3 4">GTF-13</strain>
    </source>
</reference>
<dbReference type="Pfam" id="PF13439">
    <property type="entry name" value="Glyco_transf_4"/>
    <property type="match status" value="1"/>
</dbReference>
<evidence type="ECO:0000313" key="3">
    <source>
        <dbReference type="EMBL" id="RRJ84595.1"/>
    </source>
</evidence>
<dbReference type="AlphaFoldDB" id="A0A3P3VPF5"/>
<feature type="domain" description="Glycosyltransferase subfamily 4-like N-terminal" evidence="2">
    <location>
        <begin position="88"/>
        <end position="214"/>
    </location>
</feature>
<name>A0A3P3VPF5_9GAMM</name>
<proteinExistence type="predicted"/>
<evidence type="ECO:0000259" key="1">
    <source>
        <dbReference type="Pfam" id="PF00534"/>
    </source>
</evidence>
<reference evidence="3 4" key="1">
    <citation type="submission" date="2018-08" db="EMBL/GenBank/DDBJ databases">
        <authorList>
            <person name="Khan S.A."/>
        </authorList>
    </citation>
    <scope>NUCLEOTIDE SEQUENCE [LARGE SCALE GENOMIC DNA]</scope>
    <source>
        <strain evidence="3 4">GTF-13</strain>
    </source>
</reference>
<evidence type="ECO:0000259" key="2">
    <source>
        <dbReference type="Pfam" id="PF13439"/>
    </source>
</evidence>
<dbReference type="InterPro" id="IPR001296">
    <property type="entry name" value="Glyco_trans_1"/>
</dbReference>
<dbReference type="Pfam" id="PF00534">
    <property type="entry name" value="Glycos_transf_1"/>
    <property type="match status" value="1"/>
</dbReference>
<sequence length="420" mass="47016">MLLCIKRWGAPMDSHPHPRLVVFSTLFPSVLEPLKGCFVYQRVHRLFNSEGVVVVSPQPWFPLQGLLGKLYGHSRTMNPYEDRFGVLTVYRPRFFSFPVVGKWLDPLFIALASYRTVKELAEGNSKVVLDAHFAFPDGVAAAYLQRWLHLHMVVTLRGTEIKHARYLSRRRLMRKALEEADAVVGVSNALLTAMEKLGFRLKRAERVGNGVDIQQFFPQIDADYRSTLGFNERDRLMITVGGLVPRKGQHIVIRLLPELLEEFPTLHYLLVGGASGEGDYRQQLEQLATELGVADHVHFLGTYTPDELRPCLSSADLFVLPTSNEGWANVILESMACGTPVVATNVGGNAEVISDPVAGMVVDYSPEAIAKGIREGLRSDWDRPAIVAYAQHNSWDTRVARLESLYDEIFSTDPEVGRCA</sequence>
<keyword evidence="3" id="KW-0808">Transferase</keyword>
<feature type="domain" description="Glycosyl transferase family 1" evidence="1">
    <location>
        <begin position="224"/>
        <end position="390"/>
    </location>
</feature>
<dbReference type="SUPFAM" id="SSF53756">
    <property type="entry name" value="UDP-Glycosyltransferase/glycogen phosphorylase"/>
    <property type="match status" value="1"/>
</dbReference>